<evidence type="ECO:0008006" key="7">
    <source>
        <dbReference type="Google" id="ProtNLM"/>
    </source>
</evidence>
<evidence type="ECO:0000313" key="6">
    <source>
        <dbReference type="Proteomes" id="UP000019678"/>
    </source>
</evidence>
<organism evidence="5 6">
    <name type="scientific">Chondromyces apiculatus DSM 436</name>
    <dbReference type="NCBI Taxonomy" id="1192034"/>
    <lineage>
        <taxon>Bacteria</taxon>
        <taxon>Pseudomonadati</taxon>
        <taxon>Myxococcota</taxon>
        <taxon>Polyangia</taxon>
        <taxon>Polyangiales</taxon>
        <taxon>Polyangiaceae</taxon>
        <taxon>Chondromyces</taxon>
    </lineage>
</organism>
<dbReference type="EMBL" id="ASRX01000024">
    <property type="protein sequence ID" value="EYF05372.1"/>
    <property type="molecule type" value="Genomic_DNA"/>
</dbReference>
<protein>
    <recommendedName>
        <fullName evidence="7">Chlorite dismutase</fullName>
    </recommendedName>
</protein>
<dbReference type="InterPro" id="IPR011008">
    <property type="entry name" value="Dimeric_a/b-barrel"/>
</dbReference>
<feature type="region of interest" description="Disordered" evidence="4">
    <location>
        <begin position="1"/>
        <end position="34"/>
    </location>
</feature>
<evidence type="ECO:0000256" key="4">
    <source>
        <dbReference type="SAM" id="MobiDB-lite"/>
    </source>
</evidence>
<reference evidence="5 6" key="1">
    <citation type="submission" date="2013-05" db="EMBL/GenBank/DDBJ databases">
        <title>Genome assembly of Chondromyces apiculatus DSM 436.</title>
        <authorList>
            <person name="Sharma G."/>
            <person name="Khatri I."/>
            <person name="Kaur C."/>
            <person name="Mayilraj S."/>
            <person name="Subramanian S."/>
        </authorList>
    </citation>
    <scope>NUCLEOTIDE SEQUENCE [LARGE SCALE GENOMIC DNA]</scope>
    <source>
        <strain evidence="5 6">DSM 436</strain>
    </source>
</reference>
<dbReference type="STRING" id="1192034.CAP_3289"/>
<gene>
    <name evidence="5" type="ORF">CAP_3289</name>
</gene>
<dbReference type="Proteomes" id="UP000019678">
    <property type="component" value="Unassembled WGS sequence"/>
</dbReference>
<keyword evidence="1" id="KW-0349">Heme</keyword>
<dbReference type="GO" id="GO:0020037">
    <property type="term" value="F:heme binding"/>
    <property type="evidence" value="ECO:0007669"/>
    <property type="project" value="InterPro"/>
</dbReference>
<accession>A0A017T8S8</accession>
<dbReference type="OrthoDB" id="272164at2"/>
<feature type="compositionally biased region" description="Basic and acidic residues" evidence="4">
    <location>
        <begin position="11"/>
        <end position="28"/>
    </location>
</feature>
<name>A0A017T8S8_9BACT</name>
<evidence type="ECO:0000256" key="2">
    <source>
        <dbReference type="ARBA" id="ARBA00022723"/>
    </source>
</evidence>
<dbReference type="GO" id="GO:0046872">
    <property type="term" value="F:metal ion binding"/>
    <property type="evidence" value="ECO:0007669"/>
    <property type="project" value="UniProtKB-KW"/>
</dbReference>
<dbReference type="GO" id="GO:0016491">
    <property type="term" value="F:oxidoreductase activity"/>
    <property type="evidence" value="ECO:0007669"/>
    <property type="project" value="InterPro"/>
</dbReference>
<dbReference type="AlphaFoldDB" id="A0A017T8S8"/>
<sequence length="257" mass="28599">MSEPTPPRPAGHGEPELPRVETHERGAPRDGQPQEMNRRLFMQLLVFRCPAGTAPAGLTLSLGRAVHEAGASVVVYEDVNDPRSLGLLTWSEDPAVFVDRVRPAVNSLEGGPLDLRGDFTMLGRTYSTGYESDLEYWLLQRPAQTVLNPDWPWAVWYPLRRSGAFARLEGREQGAILREHGQIGRAYGAQDLAHDIRLACHGLDARDNEFVIGLVGKELYPLSHVVQSMRKTRQTSEFISQMGPFFIGRAAFRAAAR</sequence>
<proteinExistence type="predicted"/>
<keyword evidence="2" id="KW-0479">Metal-binding</keyword>
<evidence type="ECO:0000256" key="1">
    <source>
        <dbReference type="ARBA" id="ARBA00022617"/>
    </source>
</evidence>
<dbReference type="InterPro" id="IPR010644">
    <property type="entry name" value="ChdC/CLD"/>
</dbReference>
<dbReference type="SUPFAM" id="SSF54909">
    <property type="entry name" value="Dimeric alpha+beta barrel"/>
    <property type="match status" value="1"/>
</dbReference>
<evidence type="ECO:0000313" key="5">
    <source>
        <dbReference type="EMBL" id="EYF05372.1"/>
    </source>
</evidence>
<keyword evidence="3" id="KW-0408">Iron</keyword>
<dbReference type="Pfam" id="PF06778">
    <property type="entry name" value="Chlor_dismutase"/>
    <property type="match status" value="1"/>
</dbReference>
<dbReference type="RefSeq" id="WP_044241863.1">
    <property type="nucleotide sequence ID" value="NZ_ASRX01000024.1"/>
</dbReference>
<keyword evidence="6" id="KW-1185">Reference proteome</keyword>
<dbReference type="Gene3D" id="3.30.70.1030">
    <property type="entry name" value="Apc35880, domain 1"/>
    <property type="match status" value="1"/>
</dbReference>
<comment type="caution">
    <text evidence="5">The sequence shown here is derived from an EMBL/GenBank/DDBJ whole genome shotgun (WGS) entry which is preliminary data.</text>
</comment>
<evidence type="ECO:0000256" key="3">
    <source>
        <dbReference type="ARBA" id="ARBA00023004"/>
    </source>
</evidence>
<dbReference type="eggNOG" id="COG3253">
    <property type="taxonomic scope" value="Bacteria"/>
</dbReference>